<dbReference type="EMBL" id="AP025297">
    <property type="protein sequence ID" value="BDD01958.1"/>
    <property type="molecule type" value="Genomic_DNA"/>
</dbReference>
<reference evidence="2 3" key="1">
    <citation type="submission" date="2021-12" db="EMBL/GenBank/DDBJ databases">
        <title>Genome sequencing of bacteria with rrn-lacking chromosome and rrn-plasmid.</title>
        <authorList>
            <person name="Anda M."/>
            <person name="Iwasaki W."/>
        </authorList>
    </citation>
    <scope>NUCLEOTIDE SEQUENCE [LARGE SCALE GENOMIC DNA]</scope>
    <source>
        <strain evidence="2 3">NBRC 101262</strain>
        <plasmid evidence="2 3">pPP5</plasmid>
    </source>
</reference>
<proteinExistence type="predicted"/>
<keyword evidence="1" id="KW-1133">Transmembrane helix</keyword>
<keyword evidence="2" id="KW-0614">Plasmid</keyword>
<gene>
    <name evidence="2" type="ORF">PEPS_42380</name>
</gene>
<feature type="transmembrane region" description="Helical" evidence="1">
    <location>
        <begin position="174"/>
        <end position="195"/>
    </location>
</feature>
<protein>
    <submittedName>
        <fullName evidence="2">Uncharacterized protein</fullName>
    </submittedName>
</protein>
<keyword evidence="1" id="KW-0812">Transmembrane</keyword>
<accession>A0ABM7VLS8</accession>
<evidence type="ECO:0000313" key="2">
    <source>
        <dbReference type="EMBL" id="BDD01958.1"/>
    </source>
</evidence>
<name>A0ABM7VLS8_9BACT</name>
<dbReference type="Proteomes" id="UP001354989">
    <property type="component" value="Plasmid pPP5"/>
</dbReference>
<keyword evidence="3" id="KW-1185">Reference proteome</keyword>
<evidence type="ECO:0000313" key="3">
    <source>
        <dbReference type="Proteomes" id="UP001354989"/>
    </source>
</evidence>
<keyword evidence="1" id="KW-0472">Membrane</keyword>
<geneLocation type="plasmid" evidence="2 3">
    <name>pPP5</name>
</geneLocation>
<sequence>MRKLNYKKDPPTELKTGCLFFISMKTGFYFIYLLMNKFEAYKATDFLQEEGFVDWVKHPDGATEDIRFWAQWVALHPEKRQEIERAKNIHGLLAMPEGPFEAEKSRVWSRLQSSIIAEQQTEIEQAKKEFSFTFAFQFDTVVCAKRFRVASAIVRLLMIPPVTYGNLNDDNGRISSIAVFNYFPQIFLLLIVMVAV</sequence>
<organism evidence="2 3">
    <name type="scientific">Persicobacter psychrovividus</name>
    <dbReference type="NCBI Taxonomy" id="387638"/>
    <lineage>
        <taxon>Bacteria</taxon>
        <taxon>Pseudomonadati</taxon>
        <taxon>Bacteroidota</taxon>
        <taxon>Cytophagia</taxon>
        <taxon>Cytophagales</taxon>
        <taxon>Persicobacteraceae</taxon>
        <taxon>Persicobacter</taxon>
    </lineage>
</organism>
<evidence type="ECO:0000256" key="1">
    <source>
        <dbReference type="SAM" id="Phobius"/>
    </source>
</evidence>